<dbReference type="Proteomes" id="UP000054007">
    <property type="component" value="Unassembled WGS sequence"/>
</dbReference>
<name>A0A0D7AX35_9AGAR</name>
<dbReference type="EMBL" id="KN880771">
    <property type="protein sequence ID" value="KIY62555.1"/>
    <property type="molecule type" value="Genomic_DNA"/>
</dbReference>
<organism evidence="2 3">
    <name type="scientific">Cylindrobasidium torrendii FP15055 ss-10</name>
    <dbReference type="NCBI Taxonomy" id="1314674"/>
    <lineage>
        <taxon>Eukaryota</taxon>
        <taxon>Fungi</taxon>
        <taxon>Dikarya</taxon>
        <taxon>Basidiomycota</taxon>
        <taxon>Agaricomycotina</taxon>
        <taxon>Agaricomycetes</taxon>
        <taxon>Agaricomycetidae</taxon>
        <taxon>Agaricales</taxon>
        <taxon>Marasmiineae</taxon>
        <taxon>Physalacriaceae</taxon>
        <taxon>Cylindrobasidium</taxon>
    </lineage>
</organism>
<feature type="signal peptide" evidence="1">
    <location>
        <begin position="1"/>
        <end position="18"/>
    </location>
</feature>
<evidence type="ECO:0000313" key="2">
    <source>
        <dbReference type="EMBL" id="KIY62555.1"/>
    </source>
</evidence>
<feature type="chain" id="PRO_5002316819" description="Secreted protein" evidence="1">
    <location>
        <begin position="19"/>
        <end position="184"/>
    </location>
</feature>
<evidence type="ECO:0000256" key="1">
    <source>
        <dbReference type="SAM" id="SignalP"/>
    </source>
</evidence>
<gene>
    <name evidence="2" type="ORF">CYLTODRAFT_173122</name>
</gene>
<accession>A0A0D7AX35</accession>
<evidence type="ECO:0008006" key="4">
    <source>
        <dbReference type="Google" id="ProtNLM"/>
    </source>
</evidence>
<evidence type="ECO:0000313" key="3">
    <source>
        <dbReference type="Proteomes" id="UP000054007"/>
    </source>
</evidence>
<protein>
    <recommendedName>
        <fullName evidence="4">Secreted protein</fullName>
    </recommendedName>
</protein>
<sequence>MHHTALQVFLARFSAVRMWFCVHDDGGSLSFKVGVRIRGDRYVKYCLRNLTCAFITTSPQCSRFRQRDQEHRASCGGMRRFTSLSTRLSLAAWKGEEEGRNPPSRSTLTALRLLCIVSAGERREEGGGGREEEGGGGRRWITASALNVFRRNAFIRLFPKRNDQGAFIHVRLSYRLRWFVDSCA</sequence>
<proteinExistence type="predicted"/>
<dbReference type="AlphaFoldDB" id="A0A0D7AX35"/>
<reference evidence="2 3" key="1">
    <citation type="journal article" date="2015" name="Fungal Genet. Biol.">
        <title>Evolution of novel wood decay mechanisms in Agaricales revealed by the genome sequences of Fistulina hepatica and Cylindrobasidium torrendii.</title>
        <authorList>
            <person name="Floudas D."/>
            <person name="Held B.W."/>
            <person name="Riley R."/>
            <person name="Nagy L.G."/>
            <person name="Koehler G."/>
            <person name="Ransdell A.S."/>
            <person name="Younus H."/>
            <person name="Chow J."/>
            <person name="Chiniquy J."/>
            <person name="Lipzen A."/>
            <person name="Tritt A."/>
            <person name="Sun H."/>
            <person name="Haridas S."/>
            <person name="LaButti K."/>
            <person name="Ohm R.A."/>
            <person name="Kues U."/>
            <person name="Blanchette R.A."/>
            <person name="Grigoriev I.V."/>
            <person name="Minto R.E."/>
            <person name="Hibbett D.S."/>
        </authorList>
    </citation>
    <scope>NUCLEOTIDE SEQUENCE [LARGE SCALE GENOMIC DNA]</scope>
    <source>
        <strain evidence="2 3">FP15055 ss-10</strain>
    </source>
</reference>
<keyword evidence="1" id="KW-0732">Signal</keyword>
<keyword evidence="3" id="KW-1185">Reference proteome</keyword>